<dbReference type="InterPro" id="IPR051052">
    <property type="entry name" value="Diverse_substrate_MTase"/>
</dbReference>
<dbReference type="RefSeq" id="WP_042326529.1">
    <property type="nucleotide sequence ID" value="NZ_CP066076.1"/>
</dbReference>
<evidence type="ECO:0000313" key="5">
    <source>
        <dbReference type="Proteomes" id="UP000595610"/>
    </source>
</evidence>
<dbReference type="Pfam" id="PF13649">
    <property type="entry name" value="Methyltransf_25"/>
    <property type="match status" value="1"/>
</dbReference>
<evidence type="ECO:0000256" key="2">
    <source>
        <dbReference type="ARBA" id="ARBA00022679"/>
    </source>
</evidence>
<dbReference type="AlphaFoldDB" id="A0A7T4TBI3"/>
<dbReference type="KEGG" id="pgis:I6I06_27760"/>
<dbReference type="CDD" id="cd02440">
    <property type="entry name" value="AdoMet_MTases"/>
    <property type="match status" value="1"/>
</dbReference>
<evidence type="ECO:0000256" key="1">
    <source>
        <dbReference type="ARBA" id="ARBA00022603"/>
    </source>
</evidence>
<organism evidence="4 5">
    <name type="scientific">Paraburkholderia ginsengisoli</name>
    <dbReference type="NCBI Taxonomy" id="311231"/>
    <lineage>
        <taxon>Bacteria</taxon>
        <taxon>Pseudomonadati</taxon>
        <taxon>Pseudomonadota</taxon>
        <taxon>Betaproteobacteria</taxon>
        <taxon>Burkholderiales</taxon>
        <taxon>Burkholderiaceae</taxon>
        <taxon>Paraburkholderia</taxon>
    </lineage>
</organism>
<gene>
    <name evidence="4" type="ORF">I6I06_27760</name>
</gene>
<dbReference type="Gene3D" id="3.40.50.150">
    <property type="entry name" value="Vaccinia Virus protein VP39"/>
    <property type="match status" value="1"/>
</dbReference>
<keyword evidence="1 4" id="KW-0489">Methyltransferase</keyword>
<dbReference type="SUPFAM" id="SSF53335">
    <property type="entry name" value="S-adenosyl-L-methionine-dependent methyltransferases"/>
    <property type="match status" value="1"/>
</dbReference>
<dbReference type="GO" id="GO:0032259">
    <property type="term" value="P:methylation"/>
    <property type="evidence" value="ECO:0007669"/>
    <property type="project" value="UniProtKB-KW"/>
</dbReference>
<keyword evidence="2 4" id="KW-0808">Transferase</keyword>
<evidence type="ECO:0000313" key="4">
    <source>
        <dbReference type="EMBL" id="QQC66558.1"/>
    </source>
</evidence>
<dbReference type="Proteomes" id="UP000595610">
    <property type="component" value="Chromosome 2"/>
</dbReference>
<dbReference type="InterPro" id="IPR041698">
    <property type="entry name" value="Methyltransf_25"/>
</dbReference>
<dbReference type="PANTHER" id="PTHR44942:SF4">
    <property type="entry name" value="METHYLTRANSFERASE TYPE 11 DOMAIN-CONTAINING PROTEIN"/>
    <property type="match status" value="1"/>
</dbReference>
<accession>A0A7T4TBI3</accession>
<dbReference type="PANTHER" id="PTHR44942">
    <property type="entry name" value="METHYLTRANSF_11 DOMAIN-CONTAINING PROTEIN"/>
    <property type="match status" value="1"/>
</dbReference>
<protein>
    <submittedName>
        <fullName evidence="4">Class I SAM-dependent methyltransferase</fullName>
    </submittedName>
</protein>
<keyword evidence="5" id="KW-1185">Reference proteome</keyword>
<sequence>MTAPIPFIPDRFKTNAAHYLAGRPAYSPQLIRRVAQACGLSGSHRLLDLGCGPGQLSLAFSSWVGAGLALDPEAEMLRVAAGLGAGIAPNIEYREGSSYDLSPALGRFRLAVIGRAFHWMDRADTLARLDALIEPEGAVALFSTAIVTDAPIAWLAPYHALLEEYAQSDPARLQRKADDWESHDAVLAKSAFAALERVSIVETRRVSVESLSARPLSMSSLTRERLGGRLDELLARIAELLDAHATDGWLDERIESTALIARRAGARS</sequence>
<reference evidence="4 5" key="1">
    <citation type="submission" date="2020-12" db="EMBL/GenBank/DDBJ databases">
        <title>FDA dAtabase for Regulatory Grade micrObial Sequences (FDA-ARGOS): Supporting development and validation of Infectious Disease Dx tests.</title>
        <authorList>
            <person name="Nelson B."/>
            <person name="Plummer A."/>
            <person name="Tallon L."/>
            <person name="Sadzewicz L."/>
            <person name="Zhao X."/>
            <person name="Boylan J."/>
            <person name="Ott S."/>
            <person name="Bowen H."/>
            <person name="Vavikolanu K."/>
            <person name="Mehta A."/>
            <person name="Aluvathingal J."/>
            <person name="Nadendla S."/>
            <person name="Myers T."/>
            <person name="Yan Y."/>
            <person name="Sichtig H."/>
        </authorList>
    </citation>
    <scope>NUCLEOTIDE SEQUENCE [LARGE SCALE GENOMIC DNA]</scope>
    <source>
        <strain evidence="4 5">FDAARGOS_1049</strain>
    </source>
</reference>
<dbReference type="InterPro" id="IPR029063">
    <property type="entry name" value="SAM-dependent_MTases_sf"/>
</dbReference>
<name>A0A7T4TBI3_9BURK</name>
<dbReference type="EMBL" id="CP066076">
    <property type="protein sequence ID" value="QQC66558.1"/>
    <property type="molecule type" value="Genomic_DNA"/>
</dbReference>
<dbReference type="GO" id="GO:0008168">
    <property type="term" value="F:methyltransferase activity"/>
    <property type="evidence" value="ECO:0007669"/>
    <property type="project" value="UniProtKB-KW"/>
</dbReference>
<feature type="domain" description="Methyltransferase" evidence="3">
    <location>
        <begin position="47"/>
        <end position="137"/>
    </location>
</feature>
<proteinExistence type="predicted"/>
<evidence type="ECO:0000259" key="3">
    <source>
        <dbReference type="Pfam" id="PF13649"/>
    </source>
</evidence>